<dbReference type="GO" id="GO:0004852">
    <property type="term" value="F:uroporphyrinogen-III synthase activity"/>
    <property type="evidence" value="ECO:0007669"/>
    <property type="project" value="UniProtKB-EC"/>
</dbReference>
<dbReference type="SUPFAM" id="SSF69618">
    <property type="entry name" value="HemD-like"/>
    <property type="match status" value="1"/>
</dbReference>
<dbReference type="InterPro" id="IPR003754">
    <property type="entry name" value="4pyrrol_synth_uPrphyn_synth"/>
</dbReference>
<reference evidence="2 3" key="1">
    <citation type="journal article" date="2009" name="Int. J. Syst. Evol. Microbiol.">
        <title>Paenibacillus contaminans sp. nov., isolated from a contaminated laboratory plate.</title>
        <authorList>
            <person name="Chou J.H."/>
            <person name="Lee J.H."/>
            <person name="Lin M.C."/>
            <person name="Chang P.S."/>
            <person name="Arun A.B."/>
            <person name="Young C.C."/>
            <person name="Chen W.M."/>
        </authorList>
    </citation>
    <scope>NUCLEOTIDE SEQUENCE [LARGE SCALE GENOMIC DNA]</scope>
    <source>
        <strain evidence="2 3">CKOBP-6</strain>
    </source>
</reference>
<organism evidence="2 3">
    <name type="scientific">Paenibacillus contaminans</name>
    <dbReference type="NCBI Taxonomy" id="450362"/>
    <lineage>
        <taxon>Bacteria</taxon>
        <taxon>Bacillati</taxon>
        <taxon>Bacillota</taxon>
        <taxon>Bacilli</taxon>
        <taxon>Bacillales</taxon>
        <taxon>Paenibacillaceae</taxon>
        <taxon>Paenibacillus</taxon>
    </lineage>
</organism>
<dbReference type="Gene3D" id="3.40.50.10090">
    <property type="match status" value="2"/>
</dbReference>
<protein>
    <submittedName>
        <fullName evidence="2">Uroporphyrinogen-III synthase</fullName>
        <ecNumber evidence="2">4.2.1.75</ecNumber>
    </submittedName>
</protein>
<evidence type="ECO:0000313" key="3">
    <source>
        <dbReference type="Proteomes" id="UP000250369"/>
    </source>
</evidence>
<proteinExistence type="predicted"/>
<accession>A0A329MT45</accession>
<dbReference type="Proteomes" id="UP000250369">
    <property type="component" value="Unassembled WGS sequence"/>
</dbReference>
<dbReference type="CDD" id="cd06578">
    <property type="entry name" value="HemD"/>
    <property type="match status" value="1"/>
</dbReference>
<dbReference type="InterPro" id="IPR039793">
    <property type="entry name" value="UROS/Hem4"/>
</dbReference>
<sequence>MSGGLSGKRIVLAGSRKIEELSVIVEKQGGSTLVRSQQGSLVLDVSEVERDIRQVVESGADWMIFTTGTGLEALLNQADRIGVRSQLLDIITKAKVAARGYKTFAMLKQLGIRPIAVDDDGTTQGLIRSLEAYAFDGLGVVIQLHGEAMPSLTAFLEQKGAVVKAILPYKHIAPQMETSLLLCEEISDCSVDAVCFTTAVQVRYFFQFAKANNCHSEMVDRFNTKVLAVAVGKVTAEALKEEGVERVIAPESERMGAMIIEISRFYQN</sequence>
<name>A0A329MT45_9BACL</name>
<dbReference type="InterPro" id="IPR036108">
    <property type="entry name" value="4pyrrol_syn_uPrphyn_synt_sf"/>
</dbReference>
<dbReference type="PANTHER" id="PTHR40082:SF1">
    <property type="entry name" value="BLR5956 PROTEIN"/>
    <property type="match status" value="1"/>
</dbReference>
<keyword evidence="2" id="KW-0456">Lyase</keyword>
<dbReference type="NCBIfam" id="NF004584">
    <property type="entry name" value="PRK05928.2-1"/>
    <property type="match status" value="1"/>
</dbReference>
<dbReference type="EMBL" id="QMFB01000001">
    <property type="protein sequence ID" value="RAV23111.1"/>
    <property type="molecule type" value="Genomic_DNA"/>
</dbReference>
<dbReference type="OrthoDB" id="9775656at2"/>
<dbReference type="EC" id="4.2.1.75" evidence="2"/>
<feature type="domain" description="Tetrapyrrole biosynthesis uroporphyrinogen III synthase" evidence="1">
    <location>
        <begin position="26"/>
        <end position="259"/>
    </location>
</feature>
<dbReference type="Pfam" id="PF02602">
    <property type="entry name" value="HEM4"/>
    <property type="match status" value="1"/>
</dbReference>
<gene>
    <name evidence="2" type="ORF">DQG23_02645</name>
</gene>
<dbReference type="GO" id="GO:0006780">
    <property type="term" value="P:uroporphyrinogen III biosynthetic process"/>
    <property type="evidence" value="ECO:0007669"/>
    <property type="project" value="InterPro"/>
</dbReference>
<dbReference type="AlphaFoldDB" id="A0A329MT45"/>
<evidence type="ECO:0000259" key="1">
    <source>
        <dbReference type="Pfam" id="PF02602"/>
    </source>
</evidence>
<dbReference type="PANTHER" id="PTHR40082">
    <property type="entry name" value="BLR5956 PROTEIN"/>
    <property type="match status" value="1"/>
</dbReference>
<comment type="caution">
    <text evidence="2">The sequence shown here is derived from an EMBL/GenBank/DDBJ whole genome shotgun (WGS) entry which is preliminary data.</text>
</comment>
<keyword evidence="3" id="KW-1185">Reference proteome</keyword>
<dbReference type="RefSeq" id="WP_113029222.1">
    <property type="nucleotide sequence ID" value="NZ_QMFB01000001.1"/>
</dbReference>
<evidence type="ECO:0000313" key="2">
    <source>
        <dbReference type="EMBL" id="RAV23111.1"/>
    </source>
</evidence>